<proteinExistence type="predicted"/>
<protein>
    <submittedName>
        <fullName evidence="2">Uncharacterized protein</fullName>
    </submittedName>
</protein>
<sequence length="218" mass="24897">MRIKEKAKVDARLAIYMDNGSSIADPWTDTMVKVPKRFAAHLNRLYKERSISPGTPILITATLIRAGGQFNQLCQFFVPHSIEQPLNLPVKLNTVPKNQIMAAWNMIEVSGIANRMETRMVADTPEEQKKIESMFMLFKSTNRARLGPGPQNARLAPEEFFLEVNEESNIARIVFDFIVVNKKPNIRQPNFQKRFVHPLFQSATLQHQVNSIKHCGRP</sequence>
<evidence type="ECO:0000313" key="1">
    <source>
        <dbReference type="Proteomes" id="UP000887576"/>
    </source>
</evidence>
<dbReference type="Proteomes" id="UP000887576">
    <property type="component" value="Unplaced"/>
</dbReference>
<name>A0AC34Q9J1_9BILA</name>
<accession>A0AC34Q9J1</accession>
<organism evidence="1 2">
    <name type="scientific">Panagrolaimus sp. JU765</name>
    <dbReference type="NCBI Taxonomy" id="591449"/>
    <lineage>
        <taxon>Eukaryota</taxon>
        <taxon>Metazoa</taxon>
        <taxon>Ecdysozoa</taxon>
        <taxon>Nematoda</taxon>
        <taxon>Chromadorea</taxon>
        <taxon>Rhabditida</taxon>
        <taxon>Tylenchina</taxon>
        <taxon>Panagrolaimomorpha</taxon>
        <taxon>Panagrolaimoidea</taxon>
        <taxon>Panagrolaimidae</taxon>
        <taxon>Panagrolaimus</taxon>
    </lineage>
</organism>
<dbReference type="WBParaSite" id="JU765_v2.g14176.t1">
    <property type="protein sequence ID" value="JU765_v2.g14176.t1"/>
    <property type="gene ID" value="JU765_v2.g14176"/>
</dbReference>
<evidence type="ECO:0000313" key="2">
    <source>
        <dbReference type="WBParaSite" id="JU765_v2.g14176.t1"/>
    </source>
</evidence>
<reference evidence="2" key="1">
    <citation type="submission" date="2022-11" db="UniProtKB">
        <authorList>
            <consortium name="WormBaseParasite"/>
        </authorList>
    </citation>
    <scope>IDENTIFICATION</scope>
</reference>